<keyword evidence="6 10" id="KW-0378">Hydrolase</keyword>
<evidence type="ECO:0000256" key="10">
    <source>
        <dbReference type="HAMAP-Rule" id="MF_00379"/>
    </source>
</evidence>
<comment type="function">
    <text evidence="10">Exhibits a very high intrinsic GTPase hydrolysis rate. Involved in the addition of a carboxymethylaminomethyl (cmnm) group at the wobble position (U34) of certain tRNAs, forming tRNA-cmnm(5)s(2)U34.</text>
</comment>
<gene>
    <name evidence="10 13" type="primary">mnmE</name>
    <name evidence="10" type="synonym">trmE</name>
    <name evidence="13" type="ORF">H9868_00260</name>
</gene>
<evidence type="ECO:0000313" key="13">
    <source>
        <dbReference type="EMBL" id="HIW92954.1"/>
    </source>
</evidence>
<evidence type="ECO:0000256" key="1">
    <source>
        <dbReference type="ARBA" id="ARBA00011043"/>
    </source>
</evidence>
<accession>A0A9D1UM27</accession>
<reference evidence="13" key="2">
    <citation type="submission" date="2021-04" db="EMBL/GenBank/DDBJ databases">
        <authorList>
            <person name="Gilroy R."/>
        </authorList>
    </citation>
    <scope>NUCLEOTIDE SEQUENCE</scope>
    <source>
        <strain evidence="13">ChiGjej6B6-1540</strain>
    </source>
</reference>
<organism evidence="13 14">
    <name type="scientific">Candidatus Flavonifractor merdipullorum</name>
    <dbReference type="NCBI Taxonomy" id="2838590"/>
    <lineage>
        <taxon>Bacteria</taxon>
        <taxon>Bacillati</taxon>
        <taxon>Bacillota</taxon>
        <taxon>Clostridia</taxon>
        <taxon>Eubacteriales</taxon>
        <taxon>Oscillospiraceae</taxon>
        <taxon>Flavonifractor</taxon>
    </lineage>
</organism>
<dbReference type="GO" id="GO:0046872">
    <property type="term" value="F:metal ion binding"/>
    <property type="evidence" value="ECO:0007669"/>
    <property type="project" value="UniProtKB-KW"/>
</dbReference>
<dbReference type="GO" id="GO:0030488">
    <property type="term" value="P:tRNA methylation"/>
    <property type="evidence" value="ECO:0007669"/>
    <property type="project" value="TreeGrafter"/>
</dbReference>
<evidence type="ECO:0000256" key="5">
    <source>
        <dbReference type="ARBA" id="ARBA00022741"/>
    </source>
</evidence>
<dbReference type="InterPro" id="IPR018948">
    <property type="entry name" value="GTP-bd_TrmE_N"/>
</dbReference>
<dbReference type="PANTHER" id="PTHR42714:SF2">
    <property type="entry name" value="TRNA MODIFICATION GTPASE GTPBP3, MITOCHONDRIAL"/>
    <property type="match status" value="1"/>
</dbReference>
<sequence>MERDTIAAIATGSVRCAVGIVRLSGLGAIPAAEHLFRAANGKPLREAADRQLVYGTLLDGEGRPVDQILATISRGPHSYTGEDTAELQCHGSPAVLGLALEGLYAQGVRPAGPGEFTRRAFLNGRLDLLQAEAVADLIDAGSAQAARCAGGQLSGALSRRVAAVYDALVDVSAHFHAVLDYPDEDLDPFTQQELSHALSAGAADLSALLDTYRRGKFLVGGIPCAIVGRPNAGKSSLLNALLGYERAIVTDIPGTTRDTVEETCTVGGRLLRLIDTAGIRETADEVERIGVERSRKALEHAALALVLWDGACLPTREDRELLDLALEQAENVILLRTKTDLTPCALWPEGERLSCPVVEVSSKTGGGLKALEEAVASCFPADRAEETGEMLTNARQAEAAGRALSALRTAADSLAMGMTPDAVLVDVEGAMAALGELTGRTVREDVTNRIFARFCVGK</sequence>
<name>A0A9D1UM27_9FIRM</name>
<dbReference type="InterPro" id="IPR025867">
    <property type="entry name" value="MnmE_helical"/>
</dbReference>
<dbReference type="InterPro" id="IPR005225">
    <property type="entry name" value="Small_GTP-bd"/>
</dbReference>
<dbReference type="FunFam" id="3.40.50.300:FF:001376">
    <property type="entry name" value="tRNA modification GTPase MnmE"/>
    <property type="match status" value="1"/>
</dbReference>
<dbReference type="CDD" id="cd14858">
    <property type="entry name" value="TrmE_N"/>
    <property type="match status" value="1"/>
</dbReference>
<feature type="binding site" evidence="10">
    <location>
        <position position="235"/>
    </location>
    <ligand>
        <name>Mg(2+)</name>
        <dbReference type="ChEBI" id="CHEBI:18420"/>
    </ligand>
</feature>
<dbReference type="PRINTS" id="PR00326">
    <property type="entry name" value="GTP1OBG"/>
</dbReference>
<keyword evidence="7 10" id="KW-0460">Magnesium</keyword>
<comment type="caution">
    <text evidence="13">The sequence shown here is derived from an EMBL/GenBank/DDBJ whole genome shotgun (WGS) entry which is preliminary data.</text>
</comment>
<keyword evidence="2 10" id="KW-0963">Cytoplasm</keyword>
<dbReference type="Gene3D" id="3.40.50.300">
    <property type="entry name" value="P-loop containing nucleotide triphosphate hydrolases"/>
    <property type="match status" value="1"/>
</dbReference>
<keyword evidence="9 10" id="KW-0342">GTP-binding</keyword>
<evidence type="ECO:0000256" key="11">
    <source>
        <dbReference type="RuleBase" id="RU003313"/>
    </source>
</evidence>
<evidence type="ECO:0000256" key="7">
    <source>
        <dbReference type="ARBA" id="ARBA00022842"/>
    </source>
</evidence>
<dbReference type="Pfam" id="PF12631">
    <property type="entry name" value="MnmE_helical"/>
    <property type="match status" value="1"/>
</dbReference>
<dbReference type="Gene3D" id="3.30.1360.120">
    <property type="entry name" value="Probable tRNA modification gtpase trme, domain 1"/>
    <property type="match status" value="1"/>
</dbReference>
<comment type="similarity">
    <text evidence="1 10 11">Belongs to the TRAFAC class TrmE-Era-EngA-EngB-Septin-like GTPase superfamily. TrmE GTPase family.</text>
</comment>
<dbReference type="InterPro" id="IPR004520">
    <property type="entry name" value="GTPase_MnmE"/>
</dbReference>
<proteinExistence type="inferred from homology"/>
<feature type="binding site" evidence="10">
    <location>
        <position position="86"/>
    </location>
    <ligand>
        <name>(6S)-5-formyl-5,6,7,8-tetrahydrofolate</name>
        <dbReference type="ChEBI" id="CHEBI:57457"/>
    </ligand>
</feature>
<dbReference type="Gene3D" id="1.20.120.430">
    <property type="entry name" value="tRNA modification GTPase MnmE domain 2"/>
    <property type="match status" value="1"/>
</dbReference>
<evidence type="ECO:0000256" key="2">
    <source>
        <dbReference type="ARBA" id="ARBA00022490"/>
    </source>
</evidence>
<dbReference type="HAMAP" id="MF_00379">
    <property type="entry name" value="GTPase_MnmE"/>
    <property type="match status" value="1"/>
</dbReference>
<feature type="binding site" evidence="10">
    <location>
        <position position="231"/>
    </location>
    <ligand>
        <name>K(+)</name>
        <dbReference type="ChEBI" id="CHEBI:29103"/>
    </ligand>
</feature>
<evidence type="ECO:0000256" key="3">
    <source>
        <dbReference type="ARBA" id="ARBA00022694"/>
    </source>
</evidence>
<feature type="binding site" evidence="10">
    <location>
        <begin position="250"/>
        <end position="256"/>
    </location>
    <ligand>
        <name>GTP</name>
        <dbReference type="ChEBI" id="CHEBI:37565"/>
    </ligand>
</feature>
<evidence type="ECO:0000256" key="6">
    <source>
        <dbReference type="ARBA" id="ARBA00022801"/>
    </source>
</evidence>
<comment type="caution">
    <text evidence="10">Lacks conserved residue(s) required for the propagation of feature annotation.</text>
</comment>
<evidence type="ECO:0000259" key="12">
    <source>
        <dbReference type="PROSITE" id="PS51709"/>
    </source>
</evidence>
<evidence type="ECO:0000313" key="14">
    <source>
        <dbReference type="Proteomes" id="UP000824192"/>
    </source>
</evidence>
<feature type="binding site" evidence="10">
    <location>
        <position position="252"/>
    </location>
    <ligand>
        <name>K(+)</name>
        <dbReference type="ChEBI" id="CHEBI:29103"/>
    </ligand>
</feature>
<dbReference type="GO" id="GO:0002098">
    <property type="term" value="P:tRNA wobble uridine modification"/>
    <property type="evidence" value="ECO:0007669"/>
    <property type="project" value="TreeGrafter"/>
</dbReference>
<dbReference type="Proteomes" id="UP000824192">
    <property type="component" value="Unassembled WGS sequence"/>
</dbReference>
<dbReference type="Pfam" id="PF10396">
    <property type="entry name" value="TrmE_N"/>
    <property type="match status" value="1"/>
</dbReference>
<keyword evidence="4 10" id="KW-0479">Metal-binding</keyword>
<feature type="binding site" evidence="10">
    <location>
        <position position="250"/>
    </location>
    <ligand>
        <name>K(+)</name>
        <dbReference type="ChEBI" id="CHEBI:29103"/>
    </ligand>
</feature>
<feature type="binding site" evidence="10">
    <location>
        <begin position="275"/>
        <end position="278"/>
    </location>
    <ligand>
        <name>GTP</name>
        <dbReference type="ChEBI" id="CHEBI:37565"/>
    </ligand>
</feature>
<dbReference type="NCBIfam" id="TIGR00231">
    <property type="entry name" value="small_GTP"/>
    <property type="match status" value="1"/>
</dbReference>
<dbReference type="NCBIfam" id="TIGR00450">
    <property type="entry name" value="mnmE_trmE_thdF"/>
    <property type="match status" value="1"/>
</dbReference>
<protein>
    <recommendedName>
        <fullName evidence="10">tRNA modification GTPase MnmE</fullName>
        <ecNumber evidence="10">3.6.-.-</ecNumber>
    </recommendedName>
</protein>
<dbReference type="GO" id="GO:0005525">
    <property type="term" value="F:GTP binding"/>
    <property type="evidence" value="ECO:0007669"/>
    <property type="project" value="UniProtKB-UniRule"/>
</dbReference>
<feature type="binding site" evidence="10">
    <location>
        <position position="255"/>
    </location>
    <ligand>
        <name>K(+)</name>
        <dbReference type="ChEBI" id="CHEBI:29103"/>
    </ligand>
</feature>
<dbReference type="EMBL" id="DXGA01000005">
    <property type="protein sequence ID" value="HIW92954.1"/>
    <property type="molecule type" value="Genomic_DNA"/>
</dbReference>
<comment type="cofactor">
    <cofactor evidence="10">
        <name>K(+)</name>
        <dbReference type="ChEBI" id="CHEBI:29103"/>
    </cofactor>
    <text evidence="10">Binds 1 potassium ion per subunit.</text>
</comment>
<feature type="binding site" evidence="10">
    <location>
        <position position="22"/>
    </location>
    <ligand>
        <name>(6S)-5-formyl-5,6,7,8-tetrahydrofolate</name>
        <dbReference type="ChEBI" id="CHEBI:57457"/>
    </ligand>
</feature>
<dbReference type="Pfam" id="PF01926">
    <property type="entry name" value="MMR_HSR1"/>
    <property type="match status" value="1"/>
</dbReference>
<keyword evidence="3 10" id="KW-0819">tRNA processing</keyword>
<dbReference type="InterPro" id="IPR027417">
    <property type="entry name" value="P-loop_NTPase"/>
</dbReference>
<feature type="binding site" evidence="10">
    <location>
        <position position="458"/>
    </location>
    <ligand>
        <name>(6S)-5-formyl-5,6,7,8-tetrahydrofolate</name>
        <dbReference type="ChEBI" id="CHEBI:57457"/>
    </ligand>
</feature>
<dbReference type="PANTHER" id="PTHR42714">
    <property type="entry name" value="TRNA MODIFICATION GTPASE GTPBP3"/>
    <property type="match status" value="1"/>
</dbReference>
<dbReference type="PROSITE" id="PS51709">
    <property type="entry name" value="G_TRME"/>
    <property type="match status" value="1"/>
</dbReference>
<dbReference type="GO" id="GO:0005829">
    <property type="term" value="C:cytosol"/>
    <property type="evidence" value="ECO:0007669"/>
    <property type="project" value="TreeGrafter"/>
</dbReference>
<dbReference type="EC" id="3.6.-.-" evidence="10"/>
<dbReference type="CDD" id="cd04164">
    <property type="entry name" value="trmE"/>
    <property type="match status" value="1"/>
</dbReference>
<feature type="binding site" evidence="10">
    <location>
        <begin position="231"/>
        <end position="236"/>
    </location>
    <ligand>
        <name>GTP</name>
        <dbReference type="ChEBI" id="CHEBI:37565"/>
    </ligand>
</feature>
<dbReference type="InterPro" id="IPR031168">
    <property type="entry name" value="G_TrmE"/>
</dbReference>
<keyword evidence="5 10" id="KW-0547">Nucleotide-binding</keyword>
<dbReference type="InterPro" id="IPR006073">
    <property type="entry name" value="GTP-bd"/>
</dbReference>
<feature type="binding site" evidence="10">
    <location>
        <position position="125"/>
    </location>
    <ligand>
        <name>(6S)-5-formyl-5,6,7,8-tetrahydrofolate</name>
        <dbReference type="ChEBI" id="CHEBI:57457"/>
    </ligand>
</feature>
<evidence type="ECO:0000256" key="8">
    <source>
        <dbReference type="ARBA" id="ARBA00022958"/>
    </source>
</evidence>
<evidence type="ECO:0000256" key="4">
    <source>
        <dbReference type="ARBA" id="ARBA00022723"/>
    </source>
</evidence>
<comment type="subcellular location">
    <subcellularLocation>
        <location evidence="10">Cytoplasm</location>
    </subcellularLocation>
</comment>
<keyword evidence="8 10" id="KW-0630">Potassium</keyword>
<dbReference type="InterPro" id="IPR027368">
    <property type="entry name" value="MnmE_dom2"/>
</dbReference>
<dbReference type="InterPro" id="IPR027266">
    <property type="entry name" value="TrmE/GcvT-like"/>
</dbReference>
<evidence type="ECO:0000256" key="9">
    <source>
        <dbReference type="ARBA" id="ARBA00023134"/>
    </source>
</evidence>
<dbReference type="GO" id="GO:0003924">
    <property type="term" value="F:GTPase activity"/>
    <property type="evidence" value="ECO:0007669"/>
    <property type="project" value="UniProtKB-UniRule"/>
</dbReference>
<reference evidence="13" key="1">
    <citation type="journal article" date="2021" name="PeerJ">
        <title>Extensive microbial diversity within the chicken gut microbiome revealed by metagenomics and culture.</title>
        <authorList>
            <person name="Gilroy R."/>
            <person name="Ravi A."/>
            <person name="Getino M."/>
            <person name="Pursley I."/>
            <person name="Horton D.L."/>
            <person name="Alikhan N.F."/>
            <person name="Baker D."/>
            <person name="Gharbi K."/>
            <person name="Hall N."/>
            <person name="Watson M."/>
            <person name="Adriaenssens E.M."/>
            <person name="Foster-Nyarko E."/>
            <person name="Jarju S."/>
            <person name="Secka A."/>
            <person name="Antonio M."/>
            <person name="Oren A."/>
            <person name="Chaudhuri R.R."/>
            <person name="La Ragione R."/>
            <person name="Hildebrand F."/>
            <person name="Pallen M.J."/>
        </authorList>
    </citation>
    <scope>NUCLEOTIDE SEQUENCE</scope>
    <source>
        <strain evidence="13">ChiGjej6B6-1540</strain>
    </source>
</reference>
<dbReference type="SUPFAM" id="SSF52540">
    <property type="entry name" value="P-loop containing nucleoside triphosphate hydrolases"/>
    <property type="match status" value="1"/>
</dbReference>
<feature type="binding site" evidence="10">
    <location>
        <position position="256"/>
    </location>
    <ligand>
        <name>Mg(2+)</name>
        <dbReference type="ChEBI" id="CHEBI:18420"/>
    </ligand>
</feature>
<feature type="domain" description="TrmE-type G" evidence="12">
    <location>
        <begin position="221"/>
        <end position="380"/>
    </location>
</feature>
<comment type="subunit">
    <text evidence="10">Homodimer. Heterotetramer of two MnmE and two MnmG subunits.</text>
</comment>
<dbReference type="AlphaFoldDB" id="A0A9D1UM27"/>